<dbReference type="InterPro" id="IPR002068">
    <property type="entry name" value="A-crystallin/Hsp20_dom"/>
</dbReference>
<dbReference type="AlphaFoldDB" id="A0A3D1JE45"/>
<dbReference type="CDD" id="cd06464">
    <property type="entry name" value="ACD_sHsps-like"/>
    <property type="match status" value="1"/>
</dbReference>
<protein>
    <submittedName>
        <fullName evidence="4">Hsp20/alpha crystallin family protein</fullName>
    </submittedName>
</protein>
<dbReference type="PANTHER" id="PTHR11527">
    <property type="entry name" value="HEAT-SHOCK PROTEIN 20 FAMILY MEMBER"/>
    <property type="match status" value="1"/>
</dbReference>
<dbReference type="STRING" id="229919.GCA_001050195_02418"/>
<dbReference type="PROSITE" id="PS01031">
    <property type="entry name" value="SHSP"/>
    <property type="match status" value="1"/>
</dbReference>
<organism evidence="4 5">
    <name type="scientific">Anaerolinea thermolimosa</name>
    <dbReference type="NCBI Taxonomy" id="229919"/>
    <lineage>
        <taxon>Bacteria</taxon>
        <taxon>Bacillati</taxon>
        <taxon>Chloroflexota</taxon>
        <taxon>Anaerolineae</taxon>
        <taxon>Anaerolineales</taxon>
        <taxon>Anaerolineaceae</taxon>
        <taxon>Anaerolinea</taxon>
    </lineage>
</organism>
<comment type="similarity">
    <text evidence="1 2">Belongs to the small heat shock protein (HSP20) family.</text>
</comment>
<gene>
    <name evidence="4" type="ORF">DEQ80_02425</name>
</gene>
<dbReference type="Gene3D" id="2.60.40.790">
    <property type="match status" value="1"/>
</dbReference>
<evidence type="ECO:0000256" key="1">
    <source>
        <dbReference type="PROSITE-ProRule" id="PRU00285"/>
    </source>
</evidence>
<dbReference type="Proteomes" id="UP000264141">
    <property type="component" value="Unassembled WGS sequence"/>
</dbReference>
<dbReference type="InterPro" id="IPR031107">
    <property type="entry name" value="Small_HSP"/>
</dbReference>
<proteinExistence type="inferred from homology"/>
<dbReference type="Pfam" id="PF00011">
    <property type="entry name" value="HSP20"/>
    <property type="match status" value="1"/>
</dbReference>
<comment type="caution">
    <text evidence="4">The sequence shown here is derived from an EMBL/GenBank/DDBJ whole genome shotgun (WGS) entry which is preliminary data.</text>
</comment>
<dbReference type="SUPFAM" id="SSF49764">
    <property type="entry name" value="HSP20-like chaperones"/>
    <property type="match status" value="1"/>
</dbReference>
<evidence type="ECO:0000259" key="3">
    <source>
        <dbReference type="PROSITE" id="PS01031"/>
    </source>
</evidence>
<sequence>MIYRRYTLPSIWEEMDRMQRELDRLMNAFMPERGRVTSTFPAINAWTNDEEEIVTAELPGVDPKDIDLSIVNDVLTISGERKPVDPAEDIRYHRRERVCGKFNRSIQLAFPVDSDKVTASYENGILKVVLPRAEADKPRKISVKAS</sequence>
<reference evidence="4 5" key="1">
    <citation type="journal article" date="2018" name="Nat. Biotechnol.">
        <title>A standardized bacterial taxonomy based on genome phylogeny substantially revises the tree of life.</title>
        <authorList>
            <person name="Parks D.H."/>
            <person name="Chuvochina M."/>
            <person name="Waite D.W."/>
            <person name="Rinke C."/>
            <person name="Skarshewski A."/>
            <person name="Chaumeil P.A."/>
            <person name="Hugenholtz P."/>
        </authorList>
    </citation>
    <scope>NUCLEOTIDE SEQUENCE [LARGE SCALE GENOMIC DNA]</scope>
    <source>
        <strain evidence="4">UBA8781</strain>
    </source>
</reference>
<evidence type="ECO:0000313" key="5">
    <source>
        <dbReference type="Proteomes" id="UP000264141"/>
    </source>
</evidence>
<dbReference type="InterPro" id="IPR008978">
    <property type="entry name" value="HSP20-like_chaperone"/>
</dbReference>
<accession>A0A3D1JE45</accession>
<evidence type="ECO:0000256" key="2">
    <source>
        <dbReference type="RuleBase" id="RU003616"/>
    </source>
</evidence>
<dbReference type="EMBL" id="DPBP01000009">
    <property type="protein sequence ID" value="HCE16694.1"/>
    <property type="molecule type" value="Genomic_DNA"/>
</dbReference>
<feature type="domain" description="SHSP" evidence="3">
    <location>
        <begin position="34"/>
        <end position="146"/>
    </location>
</feature>
<name>A0A3D1JE45_9CHLR</name>
<dbReference type="OrthoDB" id="9811615at2"/>
<evidence type="ECO:0000313" key="4">
    <source>
        <dbReference type="EMBL" id="HCE16694.1"/>
    </source>
</evidence>
<dbReference type="RefSeq" id="WP_062194022.1">
    <property type="nucleotide sequence ID" value="NZ_DF967965.1"/>
</dbReference>